<dbReference type="EMBL" id="JACFXV010000069">
    <property type="protein sequence ID" value="MBA5779517.1"/>
    <property type="molecule type" value="Genomic_DNA"/>
</dbReference>
<evidence type="ECO:0000256" key="1">
    <source>
        <dbReference type="SAM" id="MobiDB-lite"/>
    </source>
</evidence>
<organism evidence="4 5">
    <name type="scientific">Stappia albiluteola</name>
    <dbReference type="NCBI Taxonomy" id="2758565"/>
    <lineage>
        <taxon>Bacteria</taxon>
        <taxon>Pseudomonadati</taxon>
        <taxon>Pseudomonadota</taxon>
        <taxon>Alphaproteobacteria</taxon>
        <taxon>Hyphomicrobiales</taxon>
        <taxon>Stappiaceae</taxon>
        <taxon>Stappia</taxon>
    </lineage>
</organism>
<feature type="domain" description="Terminase large subunit GpA endonuclease" evidence="3">
    <location>
        <begin position="339"/>
        <end position="632"/>
    </location>
</feature>
<accession>A0A839AL36</accession>
<comment type="caution">
    <text evidence="4">The sequence shown here is derived from an EMBL/GenBank/DDBJ whole genome shotgun (WGS) entry which is preliminary data.</text>
</comment>
<dbReference type="GO" id="GO:0004519">
    <property type="term" value="F:endonuclease activity"/>
    <property type="evidence" value="ECO:0007669"/>
    <property type="project" value="InterPro"/>
</dbReference>
<evidence type="ECO:0000313" key="4">
    <source>
        <dbReference type="EMBL" id="MBA5779517.1"/>
    </source>
</evidence>
<feature type="region of interest" description="Disordered" evidence="1">
    <location>
        <begin position="670"/>
        <end position="710"/>
    </location>
</feature>
<evidence type="ECO:0000313" key="5">
    <source>
        <dbReference type="Proteomes" id="UP000541109"/>
    </source>
</evidence>
<proteinExistence type="predicted"/>
<reference evidence="4 5" key="1">
    <citation type="submission" date="2020-07" db="EMBL/GenBank/DDBJ databases">
        <title>Stappia sp., F7233, whole genome shotgun sequencing project.</title>
        <authorList>
            <person name="Jiang S."/>
            <person name="Liu Z.W."/>
            <person name="Du Z.J."/>
        </authorList>
    </citation>
    <scope>NUCLEOTIDE SEQUENCE [LARGE SCALE GENOMIC DNA]</scope>
    <source>
        <strain evidence="4 5">F7233</strain>
    </source>
</reference>
<dbReference type="GO" id="GO:0016887">
    <property type="term" value="F:ATP hydrolysis activity"/>
    <property type="evidence" value="ECO:0007669"/>
    <property type="project" value="InterPro"/>
</dbReference>
<evidence type="ECO:0000259" key="3">
    <source>
        <dbReference type="Pfam" id="PF20454"/>
    </source>
</evidence>
<dbReference type="AlphaFoldDB" id="A0A839AL36"/>
<sequence length="710" mass="78986">MKTDLQREIEARLKGNLSCIALAAASGLRPDPRMLISEWAEKHRVLPEGSALPGPWRNATAPYLVEPMDVLSPDDPVSEVAIIKAAQSGGSAIAESWIGAIMHKTPAPIMYIQTTVKAAKDWKVEKLDETIRATDVLNPEKGGVVRPMKSRSGEGSTSERIRFQGGFLLLAGSNSAASLRQHSIRFMVRDDTSGWAEDADGEGDPEKLSEQRLKTYKAFGLSKSLDISTPGLKGKNIDRKYEASDKRRYYMACKGCGALNDWDWGDVKRNDAPPYRCHVICEVCETAHFEADKRTMLAPESGACWIPTAPDENGEVPPKTIPREEAERWRTRYTGRYRAGFHITGFMSVFELWDELAKLEDEAGDDPEMLKPFQNTSLGHAYEPKGEGPAWESLSARREGDWHRGVAPAGVLFATLSVDVQGDGLYWERVGWGPNKESWLIDHGFLAGYTDAPLEGAWPKLDQIVDQGFRHACGARCSDDLIGVDSGYHAEAAYAWTRRRHNALALKGQDGWSKLPIYRSESPEVQKTGLSAGKARKFGIRVWQVGTWGIKSTLMVYLSRTPREDRSGFPVGYCHFPADAEEEYFRQLVSEYVTTKKDRNGEVSRVWDKRGPNHWFDCRVYNWALTHFANLWGWSEAKWQERAAYYNDLAKEPGDMFGAMPSAVIAAPPISDAEDELPAGDETSGVKVKTGGAKRPPRDNGLSALANLNR</sequence>
<dbReference type="Pfam" id="PF20454">
    <property type="entry name" value="GpA_nuclease"/>
    <property type="match status" value="1"/>
</dbReference>
<keyword evidence="5" id="KW-1185">Reference proteome</keyword>
<protein>
    <submittedName>
        <fullName evidence="4">Phage terminase large subunit family protein</fullName>
    </submittedName>
</protein>
<dbReference type="InterPro" id="IPR046454">
    <property type="entry name" value="GpA_endonuclease"/>
</dbReference>
<evidence type="ECO:0000259" key="2">
    <source>
        <dbReference type="Pfam" id="PF05876"/>
    </source>
</evidence>
<name>A0A839AL36_9HYPH</name>
<feature type="domain" description="Phage terminase large subunit GpA ATPase" evidence="2">
    <location>
        <begin position="50"/>
        <end position="298"/>
    </location>
</feature>
<dbReference type="RefSeq" id="WP_182168342.1">
    <property type="nucleotide sequence ID" value="NZ_JACFXV010000069.1"/>
</dbReference>
<dbReference type="Proteomes" id="UP000541109">
    <property type="component" value="Unassembled WGS sequence"/>
</dbReference>
<gene>
    <name evidence="4" type="ORF">H2509_20495</name>
</gene>
<dbReference type="Pfam" id="PF05876">
    <property type="entry name" value="GpA_ATPase"/>
    <property type="match status" value="1"/>
</dbReference>
<dbReference type="InterPro" id="IPR046453">
    <property type="entry name" value="GpA_ATPase"/>
</dbReference>